<dbReference type="GO" id="GO:0015095">
    <property type="term" value="F:magnesium ion transmembrane transporter activity"/>
    <property type="evidence" value="ECO:0007669"/>
    <property type="project" value="InterPro"/>
</dbReference>
<proteinExistence type="predicted"/>
<keyword evidence="1" id="KW-0129">CBS domain</keyword>
<protein>
    <recommendedName>
        <fullName evidence="2">CBS domain-containing protein</fullName>
    </recommendedName>
</protein>
<dbReference type="GO" id="GO:0016020">
    <property type="term" value="C:membrane"/>
    <property type="evidence" value="ECO:0007669"/>
    <property type="project" value="InterPro"/>
</dbReference>
<sequence length="410" mass="47183">MLYFSELDRKKVMTNDGIFIGWLDDIIFLLDNNPKVTKIVVDFKGTKTIINADAIHKFNTVVRIAKFYTQAELAENELYVKRNLLDKQVIDISGNKIVRANDVIIHEQVNLSSHNYECYISGVDIGLIGLLRRLHIENAMTRIIHFFGVNMVSNFLSWADIQPLDLVRGSIRIKKEDSKLQNMRPEDLADHLEKTNELNIKKFLKLLDKDFATEVISNLNINYQRDLFRTWKAEKAASIIGKMDTDIATDILLTLSKKKRDEIVMSVNEKKRSAIQALLSLTRTPISKRISSEFLVADPSQTPRDILQKIRKTASEFSALDYIYIINQKKQLIGACNLQELLTQQEDTPIYKFMSQNLIEAHLKTPLEMVVYKIVKYRLHALPIVDSNRELIGIIPFDNISDIIEAKFSQ</sequence>
<comment type="caution">
    <text evidence="3">The sequence shown here is derived from an EMBL/GenBank/DDBJ whole genome shotgun (WGS) entry which is preliminary data.</text>
</comment>
<gene>
    <name evidence="3" type="ORF">COV87_02360</name>
</gene>
<accession>A0A2H0KK64</accession>
<dbReference type="Gene3D" id="1.25.60.10">
    <property type="entry name" value="MgtE N-terminal domain-like"/>
    <property type="match status" value="1"/>
</dbReference>
<dbReference type="Gene3D" id="3.10.580.10">
    <property type="entry name" value="CBS-domain"/>
    <property type="match status" value="1"/>
</dbReference>
<dbReference type="SUPFAM" id="SSF158791">
    <property type="entry name" value="MgtE N-terminal domain-like"/>
    <property type="match status" value="1"/>
</dbReference>
<dbReference type="InterPro" id="IPR006668">
    <property type="entry name" value="Mg_transptr_MgtE_intracell_dom"/>
</dbReference>
<organism evidence="3 4">
    <name type="scientific">Candidatus Roizmanbacteria bacterium CG11_big_fil_rev_8_21_14_0_20_37_16</name>
    <dbReference type="NCBI Taxonomy" id="1974857"/>
    <lineage>
        <taxon>Bacteria</taxon>
        <taxon>Candidatus Roizmaniibacteriota</taxon>
    </lineage>
</organism>
<reference evidence="3 4" key="1">
    <citation type="submission" date="2017-09" db="EMBL/GenBank/DDBJ databases">
        <title>Depth-based differentiation of microbial function through sediment-hosted aquifers and enrichment of novel symbionts in the deep terrestrial subsurface.</title>
        <authorList>
            <person name="Probst A.J."/>
            <person name="Ladd B."/>
            <person name="Jarett J.K."/>
            <person name="Geller-Mcgrath D.E."/>
            <person name="Sieber C.M."/>
            <person name="Emerson J.B."/>
            <person name="Anantharaman K."/>
            <person name="Thomas B.C."/>
            <person name="Malmstrom R."/>
            <person name="Stieglmeier M."/>
            <person name="Klingl A."/>
            <person name="Woyke T."/>
            <person name="Ryan C.M."/>
            <person name="Banfield J.F."/>
        </authorList>
    </citation>
    <scope>NUCLEOTIDE SEQUENCE [LARGE SCALE GENOMIC DNA]</scope>
    <source>
        <strain evidence="3">CG11_big_fil_rev_8_21_14_0_20_37_16</strain>
    </source>
</reference>
<dbReference type="PROSITE" id="PS51371">
    <property type="entry name" value="CBS"/>
    <property type="match status" value="1"/>
</dbReference>
<dbReference type="InterPro" id="IPR046342">
    <property type="entry name" value="CBS_dom_sf"/>
</dbReference>
<dbReference type="CDD" id="cd04606">
    <property type="entry name" value="CBS_pair_Mg_transporter"/>
    <property type="match status" value="1"/>
</dbReference>
<name>A0A2H0KK64_9BACT</name>
<dbReference type="EMBL" id="PCVK01000070">
    <property type="protein sequence ID" value="PIQ71616.1"/>
    <property type="molecule type" value="Genomic_DNA"/>
</dbReference>
<dbReference type="SUPFAM" id="SSF54631">
    <property type="entry name" value="CBS-domain pair"/>
    <property type="match status" value="1"/>
</dbReference>
<evidence type="ECO:0000259" key="2">
    <source>
        <dbReference type="PROSITE" id="PS51371"/>
    </source>
</evidence>
<evidence type="ECO:0000313" key="3">
    <source>
        <dbReference type="EMBL" id="PIQ71616.1"/>
    </source>
</evidence>
<dbReference type="InterPro" id="IPR000644">
    <property type="entry name" value="CBS_dom"/>
</dbReference>
<evidence type="ECO:0000313" key="4">
    <source>
        <dbReference type="Proteomes" id="UP000229497"/>
    </source>
</evidence>
<evidence type="ECO:0000256" key="1">
    <source>
        <dbReference type="PROSITE-ProRule" id="PRU00703"/>
    </source>
</evidence>
<dbReference type="Pfam" id="PF00571">
    <property type="entry name" value="CBS"/>
    <property type="match status" value="1"/>
</dbReference>
<dbReference type="InterPro" id="IPR038076">
    <property type="entry name" value="MgtE_N_sf"/>
</dbReference>
<dbReference type="AlphaFoldDB" id="A0A2H0KK64"/>
<dbReference type="InterPro" id="IPR006669">
    <property type="entry name" value="MgtE_transporter"/>
</dbReference>
<dbReference type="Pfam" id="PF03448">
    <property type="entry name" value="MgtE_N"/>
    <property type="match status" value="1"/>
</dbReference>
<dbReference type="SMART" id="SM00924">
    <property type="entry name" value="MgtE_N"/>
    <property type="match status" value="1"/>
</dbReference>
<dbReference type="Proteomes" id="UP000229497">
    <property type="component" value="Unassembled WGS sequence"/>
</dbReference>
<dbReference type="PANTHER" id="PTHR43773">
    <property type="entry name" value="MAGNESIUM TRANSPORTER MGTE"/>
    <property type="match status" value="1"/>
</dbReference>
<feature type="domain" description="CBS" evidence="2">
    <location>
        <begin position="354"/>
        <end position="410"/>
    </location>
</feature>
<dbReference type="PANTHER" id="PTHR43773:SF1">
    <property type="entry name" value="MAGNESIUM TRANSPORTER MGTE"/>
    <property type="match status" value="1"/>
</dbReference>